<dbReference type="KEGG" id="aot:AcetOri_orf04267"/>
<dbReference type="AlphaFoldDB" id="A0A2Z5ZL62"/>
<dbReference type="Proteomes" id="UP000270034">
    <property type="component" value="Chromosome"/>
</dbReference>
<dbReference type="EMBL" id="BAMX01000022">
    <property type="protein sequence ID" value="GAN66504.1"/>
    <property type="molecule type" value="Genomic_DNA"/>
</dbReference>
<dbReference type="EMBL" id="AP018515">
    <property type="protein sequence ID" value="BBC81153.1"/>
    <property type="molecule type" value="Genomic_DNA"/>
</dbReference>
<organism evidence="1 4">
    <name type="scientific">Acetobacter orientalis</name>
    <dbReference type="NCBI Taxonomy" id="146474"/>
    <lineage>
        <taxon>Bacteria</taxon>
        <taxon>Pseudomonadati</taxon>
        <taxon>Pseudomonadota</taxon>
        <taxon>Alphaproteobacteria</taxon>
        <taxon>Acetobacterales</taxon>
        <taxon>Acetobacteraceae</taxon>
        <taxon>Acetobacter</taxon>
    </lineage>
</organism>
<dbReference type="Proteomes" id="UP000032670">
    <property type="component" value="Unassembled WGS sequence"/>
</dbReference>
<evidence type="ECO:0000313" key="2">
    <source>
        <dbReference type="EMBL" id="GAN66504.1"/>
    </source>
</evidence>
<dbReference type="GO" id="GO:0016874">
    <property type="term" value="F:ligase activity"/>
    <property type="evidence" value="ECO:0007669"/>
    <property type="project" value="UniProtKB-KW"/>
</dbReference>
<gene>
    <name evidence="2" type="ORF">Abor_022_081</name>
    <name evidence="1" type="ORF">AcetOrient_orf04267</name>
</gene>
<evidence type="ECO:0000313" key="3">
    <source>
        <dbReference type="Proteomes" id="UP000032670"/>
    </source>
</evidence>
<reference evidence="1 4" key="2">
    <citation type="submission" date="2018-02" db="EMBL/GenBank/DDBJ databases">
        <title>Acetobacter orientalis genome.</title>
        <authorList>
            <person name="Nakashima N."/>
            <person name="Tamura T."/>
        </authorList>
    </citation>
    <scope>NUCLEOTIDE SEQUENCE [LARGE SCALE GENOMIC DNA]</scope>
    <source>
        <strain evidence="1 4">FAN1</strain>
    </source>
</reference>
<keyword evidence="3" id="KW-1185">Reference proteome</keyword>
<accession>A0A0D6NKC1</accession>
<keyword evidence="1" id="KW-0436">Ligase</keyword>
<protein>
    <submittedName>
        <fullName evidence="1">Proline--tRNA ligase</fullName>
    </submittedName>
</protein>
<proteinExistence type="predicted"/>
<evidence type="ECO:0000313" key="1">
    <source>
        <dbReference type="EMBL" id="BBC81153.1"/>
    </source>
</evidence>
<name>A0A2Z5ZL62_9PROT</name>
<accession>A0A2Z5ZL62</accession>
<reference evidence="2 3" key="1">
    <citation type="submission" date="2012-11" db="EMBL/GenBank/DDBJ databases">
        <title>Whole genome sequence of Acetobacter orientalis 21F-2.</title>
        <authorList>
            <person name="Azuma Y."/>
            <person name="Higashiura N."/>
            <person name="Hirakawa H."/>
            <person name="Matsushita K."/>
        </authorList>
    </citation>
    <scope>NUCLEOTIDE SEQUENCE [LARGE SCALE GENOMIC DNA]</scope>
    <source>
        <strain evidence="2 3">21F-2</strain>
    </source>
</reference>
<sequence>MLFRKMLWPTFAIGGLLAIVAGASLPHHNAQAVLFALSDATASLFQYDVTLQPLEVAS</sequence>
<evidence type="ECO:0000313" key="4">
    <source>
        <dbReference type="Proteomes" id="UP000270034"/>
    </source>
</evidence>
<dbReference type="RefSeq" id="WP_158319730.1">
    <property type="nucleotide sequence ID" value="NZ_BAMX01000022.1"/>
</dbReference>
<dbReference type="GeneID" id="76204648"/>